<evidence type="ECO:0000313" key="3">
    <source>
        <dbReference type="Proteomes" id="UP001302126"/>
    </source>
</evidence>
<dbReference type="PANTHER" id="PTHR34706:SF1">
    <property type="entry name" value="VWFA DOMAIN-CONTAINING PROTEIN"/>
    <property type="match status" value="1"/>
</dbReference>
<dbReference type="PROSITE" id="PS50234">
    <property type="entry name" value="VWFA"/>
    <property type="match status" value="1"/>
</dbReference>
<dbReference type="SUPFAM" id="SSF53474">
    <property type="entry name" value="alpha/beta-Hydrolases"/>
    <property type="match status" value="1"/>
</dbReference>
<sequence>MSPRSSSSYMTFSIRNLPPGTTKDDVRALINTAKGDAAPRVGQLIKAPNLKTLTTTVTLRQSSVEKLKDLRNKLNKTTIFPENPTSSMVTSEIAVSDEFMGITTLVEHKDAQFDLYFIHGLGGHAFRSWNADDGPTSMWPKDLLPAEIEERPMDPENEHGLKLAGRFSTIGYSANAQSSHPATTTIEKAAEDLLNSIRVDRPEGSCRPIYFACHSLGGLVTCQALIRALNGTSESDVYRKTFIQKEECLVKGIMFFGTPFKGSSLADFSSTIIRLLGGNTSLIESLKINSGALHNIVGTFNQVRNKAAAGMQIVATYEKAPIKGKYLVTEPGSAMISPKDRVFGIEGDHRTMIKFRDSHDGSYPVVSETIIRMIQDTLPTSGFIQSLITEGKVTDSPSPDPLPFIPRTGTFASVRTAPPPPPYASPSSPRMPLDVFGSPDGQNDGVNSPPFSKFPLPVRASIEPVRPRIQPTAKSDDAWSNNHFRRNKPVNADELIKNTQNGLESATKLSILRQFDTVFLIDDTASMWETDCDHGRSRWDELLESLQYIVDIVCRYDRDGCDVHFLVDDEKDELEIRDSQRILNLLQEVTPDETGGGTYMNQPLWAIVDTHVDAFQYWKSHRGKGAKRPKMLNLIVITDGAADDKEAVEHTVVKAAKQLDDLGAPEGQIGIQFLQIGKDDAAGRWLKTLDESLKDRHEIRDMVDTRPWNRPDSINDSFKQKLEKILLGAVDRTVDNDDD</sequence>
<gene>
    <name evidence="2" type="ORF">QBC35DRAFT_514333</name>
</gene>
<proteinExistence type="predicted"/>
<dbReference type="InterPro" id="IPR029058">
    <property type="entry name" value="AB_hydrolase_fold"/>
</dbReference>
<dbReference type="Proteomes" id="UP001302126">
    <property type="component" value="Unassembled WGS sequence"/>
</dbReference>
<dbReference type="InterPro" id="IPR036465">
    <property type="entry name" value="vWFA_dom_sf"/>
</dbReference>
<organism evidence="2 3">
    <name type="scientific">Podospora australis</name>
    <dbReference type="NCBI Taxonomy" id="1536484"/>
    <lineage>
        <taxon>Eukaryota</taxon>
        <taxon>Fungi</taxon>
        <taxon>Dikarya</taxon>
        <taxon>Ascomycota</taxon>
        <taxon>Pezizomycotina</taxon>
        <taxon>Sordariomycetes</taxon>
        <taxon>Sordariomycetidae</taxon>
        <taxon>Sordariales</taxon>
        <taxon>Podosporaceae</taxon>
        <taxon>Podospora</taxon>
    </lineage>
</organism>
<dbReference type="AlphaFoldDB" id="A0AAN6WYX5"/>
<accession>A0AAN6WYX5</accession>
<dbReference type="Gene3D" id="3.40.50.410">
    <property type="entry name" value="von Willebrand factor, type A domain"/>
    <property type="match status" value="1"/>
</dbReference>
<dbReference type="SUPFAM" id="SSF53300">
    <property type="entry name" value="vWA-like"/>
    <property type="match status" value="1"/>
</dbReference>
<comment type="caution">
    <text evidence="2">The sequence shown here is derived from an EMBL/GenBank/DDBJ whole genome shotgun (WGS) entry which is preliminary data.</text>
</comment>
<dbReference type="InterPro" id="IPR002035">
    <property type="entry name" value="VWF_A"/>
</dbReference>
<name>A0AAN6WYX5_9PEZI</name>
<keyword evidence="3" id="KW-1185">Reference proteome</keyword>
<evidence type="ECO:0000259" key="1">
    <source>
        <dbReference type="PROSITE" id="PS50234"/>
    </source>
</evidence>
<reference evidence="2" key="1">
    <citation type="journal article" date="2023" name="Mol. Phylogenet. Evol.">
        <title>Genome-scale phylogeny and comparative genomics of the fungal order Sordariales.</title>
        <authorList>
            <person name="Hensen N."/>
            <person name="Bonometti L."/>
            <person name="Westerberg I."/>
            <person name="Brannstrom I.O."/>
            <person name="Guillou S."/>
            <person name="Cros-Aarteil S."/>
            <person name="Calhoun S."/>
            <person name="Haridas S."/>
            <person name="Kuo A."/>
            <person name="Mondo S."/>
            <person name="Pangilinan J."/>
            <person name="Riley R."/>
            <person name="LaButti K."/>
            <person name="Andreopoulos B."/>
            <person name="Lipzen A."/>
            <person name="Chen C."/>
            <person name="Yan M."/>
            <person name="Daum C."/>
            <person name="Ng V."/>
            <person name="Clum A."/>
            <person name="Steindorff A."/>
            <person name="Ohm R.A."/>
            <person name="Martin F."/>
            <person name="Silar P."/>
            <person name="Natvig D.O."/>
            <person name="Lalanne C."/>
            <person name="Gautier V."/>
            <person name="Ament-Velasquez S.L."/>
            <person name="Kruys A."/>
            <person name="Hutchinson M.I."/>
            <person name="Powell A.J."/>
            <person name="Barry K."/>
            <person name="Miller A.N."/>
            <person name="Grigoriev I.V."/>
            <person name="Debuchy R."/>
            <person name="Gladieux P."/>
            <person name="Hiltunen Thoren M."/>
            <person name="Johannesson H."/>
        </authorList>
    </citation>
    <scope>NUCLEOTIDE SEQUENCE</scope>
    <source>
        <strain evidence="2">PSN309</strain>
    </source>
</reference>
<evidence type="ECO:0000313" key="2">
    <source>
        <dbReference type="EMBL" id="KAK4189032.1"/>
    </source>
</evidence>
<feature type="domain" description="VWFA" evidence="1">
    <location>
        <begin position="516"/>
        <end position="722"/>
    </location>
</feature>
<reference evidence="2" key="2">
    <citation type="submission" date="2023-05" db="EMBL/GenBank/DDBJ databases">
        <authorList>
            <consortium name="Lawrence Berkeley National Laboratory"/>
            <person name="Steindorff A."/>
            <person name="Hensen N."/>
            <person name="Bonometti L."/>
            <person name="Westerberg I."/>
            <person name="Brannstrom I.O."/>
            <person name="Guillou S."/>
            <person name="Cros-Aarteil S."/>
            <person name="Calhoun S."/>
            <person name="Haridas S."/>
            <person name="Kuo A."/>
            <person name="Mondo S."/>
            <person name="Pangilinan J."/>
            <person name="Riley R."/>
            <person name="Labutti K."/>
            <person name="Andreopoulos B."/>
            <person name="Lipzen A."/>
            <person name="Chen C."/>
            <person name="Yanf M."/>
            <person name="Daum C."/>
            <person name="Ng V."/>
            <person name="Clum A."/>
            <person name="Ohm R."/>
            <person name="Martin F."/>
            <person name="Silar P."/>
            <person name="Natvig D."/>
            <person name="Lalanne C."/>
            <person name="Gautier V."/>
            <person name="Ament-Velasquez S.L."/>
            <person name="Kruys A."/>
            <person name="Hutchinson M.I."/>
            <person name="Powell A.J."/>
            <person name="Barry K."/>
            <person name="Miller A.N."/>
            <person name="Grigoriev I.V."/>
            <person name="Debuchy R."/>
            <person name="Gladieux P."/>
            <person name="Thoren M.H."/>
            <person name="Johannesson H."/>
        </authorList>
    </citation>
    <scope>NUCLEOTIDE SEQUENCE</scope>
    <source>
        <strain evidence="2">PSN309</strain>
    </source>
</reference>
<dbReference type="EMBL" id="MU864380">
    <property type="protein sequence ID" value="KAK4189032.1"/>
    <property type="molecule type" value="Genomic_DNA"/>
</dbReference>
<dbReference type="Gene3D" id="3.40.50.1820">
    <property type="entry name" value="alpha/beta hydrolase"/>
    <property type="match status" value="1"/>
</dbReference>
<dbReference type="PANTHER" id="PTHR34706">
    <property type="entry name" value="SLR1338 PROTEIN"/>
    <property type="match status" value="1"/>
</dbReference>
<protein>
    <recommendedName>
        <fullName evidence="1">VWFA domain-containing protein</fullName>
    </recommendedName>
</protein>